<evidence type="ECO:0000313" key="3">
    <source>
        <dbReference type="Proteomes" id="UP000542742"/>
    </source>
</evidence>
<sequence length="56" mass="5842">MFRHNTSGEDPVRNATHKADVAAGQKAAKTADSARLRAGHAAGRDSRSIGLTRAKG</sequence>
<gene>
    <name evidence="2" type="ORF">BKA14_005552</name>
</gene>
<reference evidence="2 3" key="1">
    <citation type="submission" date="2020-08" db="EMBL/GenBank/DDBJ databases">
        <title>Sequencing the genomes of 1000 actinobacteria strains.</title>
        <authorList>
            <person name="Klenk H.-P."/>
        </authorList>
    </citation>
    <scope>NUCLEOTIDE SEQUENCE [LARGE SCALE GENOMIC DNA]</scope>
    <source>
        <strain evidence="2 3">DSM 45518</strain>
    </source>
</reference>
<proteinExistence type="predicted"/>
<dbReference type="RefSeq" id="WP_184953754.1">
    <property type="nucleotide sequence ID" value="NZ_BOMC01000092.1"/>
</dbReference>
<feature type="compositionally biased region" description="Basic and acidic residues" evidence="1">
    <location>
        <begin position="1"/>
        <end position="20"/>
    </location>
</feature>
<name>A0A7W7CVX1_9ACTN</name>
<protein>
    <submittedName>
        <fullName evidence="2">Uncharacterized protein</fullName>
    </submittedName>
</protein>
<evidence type="ECO:0000256" key="1">
    <source>
        <dbReference type="SAM" id="MobiDB-lite"/>
    </source>
</evidence>
<dbReference type="AlphaFoldDB" id="A0A7W7CVX1"/>
<dbReference type="EMBL" id="JACHMF010000001">
    <property type="protein sequence ID" value="MBB4695404.1"/>
    <property type="molecule type" value="Genomic_DNA"/>
</dbReference>
<evidence type="ECO:0000313" key="2">
    <source>
        <dbReference type="EMBL" id="MBB4695404.1"/>
    </source>
</evidence>
<dbReference type="Proteomes" id="UP000542742">
    <property type="component" value="Unassembled WGS sequence"/>
</dbReference>
<feature type="region of interest" description="Disordered" evidence="1">
    <location>
        <begin position="1"/>
        <end position="56"/>
    </location>
</feature>
<accession>A0A7W7CVX1</accession>
<comment type="caution">
    <text evidence="2">The sequence shown here is derived from an EMBL/GenBank/DDBJ whole genome shotgun (WGS) entry which is preliminary data.</text>
</comment>
<organism evidence="2 3">
    <name type="scientific">Paractinoplanes abujensis</name>
    <dbReference type="NCBI Taxonomy" id="882441"/>
    <lineage>
        <taxon>Bacteria</taxon>
        <taxon>Bacillati</taxon>
        <taxon>Actinomycetota</taxon>
        <taxon>Actinomycetes</taxon>
        <taxon>Micromonosporales</taxon>
        <taxon>Micromonosporaceae</taxon>
        <taxon>Paractinoplanes</taxon>
    </lineage>
</organism>
<keyword evidence="3" id="KW-1185">Reference proteome</keyword>